<feature type="signal peptide" evidence="5">
    <location>
        <begin position="1"/>
        <end position="26"/>
    </location>
</feature>
<dbReference type="AlphaFoldDB" id="A0A2A3YNC6"/>
<sequence>MSHRSIRPTRRYLMAAGAVAPLAALAACSGDAPGSGVAIDNASGLELPEYTPPPEVDGAIISDVEGVPPGYEKLPVELITTVDSPPGDGGPITEFKISWDAPAPPLEDNAFWQSYNETLNVDYRPSIAPAANYDERLATLLAGGDLPDIVQLLDTAQSARAIRDGAFADLSDLLAGDSIQQWPNLANIREDQWRYVAYDGKIVGFPIDLPAYNNEFRYRRDWAEENGYPEPPTNAEEFKEIFSSFSKMGVKGRYGLADAPGAAMVAASSMFQVPIGWVHENGSLTHHIETEQYEHALKFMVELWEAGAFHPDALALGTNVGKTLSMIPAGTVGLSWIATANWYTPGVYYDALQEDPEGWTAFLPPAHDGEGTALFGRSTGVFARVAISAKAAEDEERLGMLLDYCNYLRAPFGSTEHYFLHHGAEGDYFTREKGEAPKPVEGTNFAAEATQLTYGLPPVVYDFAGAADAIALNEQYVNASEMDPCAGLFSDAATKAQPQLDELEENYINQIIVGNRPFSDLETYREQWRQRGGDDMRTEYEEALAARENGE</sequence>
<name>A0A2A3YNC6_9MICO</name>
<dbReference type="EMBL" id="NRGR01000005">
    <property type="protein sequence ID" value="PCC40773.1"/>
    <property type="molecule type" value="Genomic_DNA"/>
</dbReference>
<dbReference type="SUPFAM" id="SSF53850">
    <property type="entry name" value="Periplasmic binding protein-like II"/>
    <property type="match status" value="1"/>
</dbReference>
<dbReference type="PROSITE" id="PS51318">
    <property type="entry name" value="TAT"/>
    <property type="match status" value="1"/>
</dbReference>
<dbReference type="Gene3D" id="3.40.190.10">
    <property type="entry name" value="Periplasmic binding protein-like II"/>
    <property type="match status" value="2"/>
</dbReference>
<evidence type="ECO:0000313" key="6">
    <source>
        <dbReference type="EMBL" id="PCC40773.1"/>
    </source>
</evidence>
<dbReference type="PANTHER" id="PTHR43649:SF31">
    <property type="entry name" value="SN-GLYCEROL-3-PHOSPHATE-BINDING PERIPLASMIC PROTEIN UGPB"/>
    <property type="match status" value="1"/>
</dbReference>
<dbReference type="Pfam" id="PF01547">
    <property type="entry name" value="SBP_bac_1"/>
    <property type="match status" value="1"/>
</dbReference>
<comment type="subcellular location">
    <subcellularLocation>
        <location evidence="1">Cell envelope</location>
    </subcellularLocation>
</comment>
<proteinExistence type="inferred from homology"/>
<comment type="caution">
    <text evidence="6">The sequence shown here is derived from an EMBL/GenBank/DDBJ whole genome shotgun (WGS) entry which is preliminary data.</text>
</comment>
<keyword evidence="4 5" id="KW-0732">Signal</keyword>
<comment type="similarity">
    <text evidence="2">Belongs to the bacterial solute-binding protein 1 family.</text>
</comment>
<dbReference type="PANTHER" id="PTHR43649">
    <property type="entry name" value="ARABINOSE-BINDING PROTEIN-RELATED"/>
    <property type="match status" value="1"/>
</dbReference>
<dbReference type="Proteomes" id="UP000218598">
    <property type="component" value="Unassembled WGS sequence"/>
</dbReference>
<keyword evidence="3" id="KW-0813">Transport</keyword>
<protein>
    <recommendedName>
        <fullName evidence="8">Sugar ABC transporter substrate-binding protein</fullName>
    </recommendedName>
</protein>
<evidence type="ECO:0000256" key="3">
    <source>
        <dbReference type="ARBA" id="ARBA00022448"/>
    </source>
</evidence>
<dbReference type="InterPro" id="IPR050490">
    <property type="entry name" value="Bact_solute-bd_prot1"/>
</dbReference>
<reference evidence="6 7" key="1">
    <citation type="journal article" date="2017" name="Elife">
        <title>Extensive horizontal gene transfer in cheese-associated bacteria.</title>
        <authorList>
            <person name="Bonham K.S."/>
            <person name="Wolfe B.E."/>
            <person name="Dutton R.J."/>
        </authorList>
    </citation>
    <scope>NUCLEOTIDE SEQUENCE [LARGE SCALE GENOMIC DNA]</scope>
    <source>
        <strain evidence="6 7">341_9</strain>
    </source>
</reference>
<dbReference type="PROSITE" id="PS51257">
    <property type="entry name" value="PROKAR_LIPOPROTEIN"/>
    <property type="match status" value="1"/>
</dbReference>
<dbReference type="InterPro" id="IPR006059">
    <property type="entry name" value="SBP"/>
</dbReference>
<dbReference type="InterPro" id="IPR006311">
    <property type="entry name" value="TAT_signal"/>
</dbReference>
<gene>
    <name evidence="6" type="ORF">CIK66_03145</name>
</gene>
<evidence type="ECO:0008006" key="8">
    <source>
        <dbReference type="Google" id="ProtNLM"/>
    </source>
</evidence>
<dbReference type="OrthoDB" id="2513152at2"/>
<evidence type="ECO:0000256" key="1">
    <source>
        <dbReference type="ARBA" id="ARBA00004196"/>
    </source>
</evidence>
<organism evidence="6 7">
    <name type="scientific">Brachybacterium alimentarium</name>
    <dbReference type="NCBI Taxonomy" id="47845"/>
    <lineage>
        <taxon>Bacteria</taxon>
        <taxon>Bacillati</taxon>
        <taxon>Actinomycetota</taxon>
        <taxon>Actinomycetes</taxon>
        <taxon>Micrococcales</taxon>
        <taxon>Dermabacteraceae</taxon>
        <taxon>Brachybacterium</taxon>
    </lineage>
</organism>
<evidence type="ECO:0000256" key="2">
    <source>
        <dbReference type="ARBA" id="ARBA00008520"/>
    </source>
</evidence>
<dbReference type="RefSeq" id="WP_096196510.1">
    <property type="nucleotide sequence ID" value="NZ_NRGR01000005.1"/>
</dbReference>
<evidence type="ECO:0000313" key="7">
    <source>
        <dbReference type="Proteomes" id="UP000218598"/>
    </source>
</evidence>
<keyword evidence="7" id="KW-1185">Reference proteome</keyword>
<evidence type="ECO:0000256" key="4">
    <source>
        <dbReference type="ARBA" id="ARBA00022729"/>
    </source>
</evidence>
<accession>A0A2A3YNC6</accession>
<evidence type="ECO:0000256" key="5">
    <source>
        <dbReference type="SAM" id="SignalP"/>
    </source>
</evidence>
<feature type="chain" id="PRO_5012042552" description="Sugar ABC transporter substrate-binding protein" evidence="5">
    <location>
        <begin position="27"/>
        <end position="551"/>
    </location>
</feature>
<dbReference type="GO" id="GO:0030313">
    <property type="term" value="C:cell envelope"/>
    <property type="evidence" value="ECO:0007669"/>
    <property type="project" value="UniProtKB-SubCell"/>
</dbReference>